<gene>
    <name evidence="2" type="ORF">CINCED_3A022673</name>
</gene>
<dbReference type="PANTHER" id="PTHR11579:SF9">
    <property type="entry name" value="PROTEIN-L-ISOASPARTATE O-METHYLTRANSFERASE"/>
    <property type="match status" value="1"/>
</dbReference>
<proteinExistence type="inferred from homology"/>
<dbReference type="PANTHER" id="PTHR11579">
    <property type="entry name" value="PROTEIN-L-ISOASPARTATE O-METHYLTRANSFERASE"/>
    <property type="match status" value="1"/>
</dbReference>
<evidence type="ECO:0000256" key="1">
    <source>
        <dbReference type="ARBA" id="ARBA00005369"/>
    </source>
</evidence>
<dbReference type="SUPFAM" id="SSF53335">
    <property type="entry name" value="S-adenosyl-L-methionine-dependent methyltransferases"/>
    <property type="match status" value="1"/>
</dbReference>
<comment type="similarity">
    <text evidence="1">Belongs to the methyltransferase superfamily. L-isoaspartyl/D-aspartyl protein methyltransferase family.</text>
</comment>
<evidence type="ECO:0000313" key="2">
    <source>
        <dbReference type="EMBL" id="VVC45357.1"/>
    </source>
</evidence>
<dbReference type="GO" id="GO:0004719">
    <property type="term" value="F:protein-L-isoaspartate (D-aspartate) O-methyltransferase activity"/>
    <property type="evidence" value="ECO:0007669"/>
    <property type="project" value="InterPro"/>
</dbReference>
<protein>
    <submittedName>
        <fullName evidence="2">S-adenosyl-L-methionine-dependent methyltransferase</fullName>
    </submittedName>
</protein>
<sequence>MDQYHSFSSAVNNNDDFVNVLIKYKYISSTNVEKTFRSVDRGFYYKDEDKPHAYDGSLNLLCDPCVYATALESLKLCSGHSFLNIGSGIGYFSTMAGILLGRNGVNHGIEIDKKLIDFAIEKLAEFKLNSAAIDHHDFCEPIFIQGNACELLPTGYYDRVFCGAAVPPEEFEFMKSLIKIGGILVMVLEGALLKVIRQDEHLWYTTELLNEIFEDSFPLLLVPEPCSLKIVTFPSVKPLTLQELCRSNIRSFMRQHLQKENSELKIYTECVSLNSNAFKQFVCEKKDEVVEQVNLQDIENVSSDESSVIDIDNFLDSAKISDDEEESDPSLQCPLKRVTNIQPTCVWTHGIYGPLDTTDESENDSEADSDLKNNYFISDYRLNELSKRLKENIYSLSIPTPLKHFLNYYRID</sequence>
<dbReference type="AlphaFoldDB" id="A0A5E4NKM6"/>
<dbReference type="Proteomes" id="UP000325440">
    <property type="component" value="Unassembled WGS sequence"/>
</dbReference>
<dbReference type="EMBL" id="CABPRJ010002400">
    <property type="protein sequence ID" value="VVC45357.1"/>
    <property type="molecule type" value="Genomic_DNA"/>
</dbReference>
<dbReference type="Pfam" id="PF01135">
    <property type="entry name" value="PCMT"/>
    <property type="match status" value="1"/>
</dbReference>
<dbReference type="InterPro" id="IPR029063">
    <property type="entry name" value="SAM-dependent_MTases_sf"/>
</dbReference>
<name>A0A5E4NKM6_9HEMI</name>
<keyword evidence="3" id="KW-1185">Reference proteome</keyword>
<organism evidence="2 3">
    <name type="scientific">Cinara cedri</name>
    <dbReference type="NCBI Taxonomy" id="506608"/>
    <lineage>
        <taxon>Eukaryota</taxon>
        <taxon>Metazoa</taxon>
        <taxon>Ecdysozoa</taxon>
        <taxon>Arthropoda</taxon>
        <taxon>Hexapoda</taxon>
        <taxon>Insecta</taxon>
        <taxon>Pterygota</taxon>
        <taxon>Neoptera</taxon>
        <taxon>Paraneoptera</taxon>
        <taxon>Hemiptera</taxon>
        <taxon>Sternorrhyncha</taxon>
        <taxon>Aphidomorpha</taxon>
        <taxon>Aphidoidea</taxon>
        <taxon>Aphididae</taxon>
        <taxon>Lachninae</taxon>
        <taxon>Cinara</taxon>
    </lineage>
</organism>
<reference evidence="2 3" key="1">
    <citation type="submission" date="2019-08" db="EMBL/GenBank/DDBJ databases">
        <authorList>
            <person name="Alioto T."/>
            <person name="Alioto T."/>
            <person name="Gomez Garrido J."/>
        </authorList>
    </citation>
    <scope>NUCLEOTIDE SEQUENCE [LARGE SCALE GENOMIC DNA]</scope>
</reference>
<keyword evidence="2" id="KW-0808">Transferase</keyword>
<dbReference type="InterPro" id="IPR000682">
    <property type="entry name" value="PCMT"/>
</dbReference>
<evidence type="ECO:0000313" key="3">
    <source>
        <dbReference type="Proteomes" id="UP000325440"/>
    </source>
</evidence>
<accession>A0A5E4NKM6</accession>
<dbReference type="OrthoDB" id="10257972at2759"/>
<keyword evidence="2" id="KW-0489">Methyltransferase</keyword>
<dbReference type="GO" id="GO:0032259">
    <property type="term" value="P:methylation"/>
    <property type="evidence" value="ECO:0007669"/>
    <property type="project" value="UniProtKB-KW"/>
</dbReference>
<dbReference type="Gene3D" id="3.40.50.150">
    <property type="entry name" value="Vaccinia Virus protein VP39"/>
    <property type="match status" value="1"/>
</dbReference>
<dbReference type="GO" id="GO:0005737">
    <property type="term" value="C:cytoplasm"/>
    <property type="evidence" value="ECO:0007669"/>
    <property type="project" value="TreeGrafter"/>
</dbReference>